<dbReference type="Pfam" id="PF09084">
    <property type="entry name" value="NMT1"/>
    <property type="match status" value="1"/>
</dbReference>
<feature type="signal peptide" evidence="1">
    <location>
        <begin position="1"/>
        <end position="26"/>
    </location>
</feature>
<dbReference type="PROSITE" id="PS51257">
    <property type="entry name" value="PROKAR_LIPOPROTEIN"/>
    <property type="match status" value="1"/>
</dbReference>
<dbReference type="EMBL" id="CP095043">
    <property type="protein sequence ID" value="UOQ59556.1"/>
    <property type="molecule type" value="Genomic_DNA"/>
</dbReference>
<gene>
    <name evidence="3" type="ORF">MUN76_10895</name>
</gene>
<evidence type="ECO:0000256" key="1">
    <source>
        <dbReference type="SAM" id="SignalP"/>
    </source>
</evidence>
<dbReference type="SMART" id="SM00062">
    <property type="entry name" value="PBPb"/>
    <property type="match status" value="1"/>
</dbReference>
<evidence type="ECO:0000313" key="3">
    <source>
        <dbReference type="EMBL" id="UOQ59556.1"/>
    </source>
</evidence>
<organism evidence="3 4">
    <name type="scientific">Leucobacter rhizosphaerae</name>
    <dbReference type="NCBI Taxonomy" id="2932245"/>
    <lineage>
        <taxon>Bacteria</taxon>
        <taxon>Bacillati</taxon>
        <taxon>Actinomycetota</taxon>
        <taxon>Actinomycetes</taxon>
        <taxon>Micrococcales</taxon>
        <taxon>Microbacteriaceae</taxon>
        <taxon>Leucobacter</taxon>
    </lineage>
</organism>
<name>A0ABY4FTC4_9MICO</name>
<dbReference type="PANTHER" id="PTHR31528:SF3">
    <property type="entry name" value="THIAMINE BIOSYNTHESIS PROTEIN HI_0357-RELATED"/>
    <property type="match status" value="1"/>
</dbReference>
<protein>
    <submittedName>
        <fullName evidence="3">ABC transporter substrate-binding protein</fullName>
    </submittedName>
</protein>
<evidence type="ECO:0000259" key="2">
    <source>
        <dbReference type="SMART" id="SM00062"/>
    </source>
</evidence>
<keyword evidence="1" id="KW-0732">Signal</keyword>
<feature type="chain" id="PRO_5047193669" evidence="1">
    <location>
        <begin position="27"/>
        <end position="370"/>
    </location>
</feature>
<accession>A0ABY4FTC4</accession>
<dbReference type="Gene3D" id="3.40.190.10">
    <property type="entry name" value="Periplasmic binding protein-like II"/>
    <property type="match status" value="2"/>
</dbReference>
<dbReference type="Proteomes" id="UP000831775">
    <property type="component" value="Chromosome"/>
</dbReference>
<dbReference type="SUPFAM" id="SSF53850">
    <property type="entry name" value="Periplasmic binding protein-like II"/>
    <property type="match status" value="1"/>
</dbReference>
<dbReference type="PANTHER" id="PTHR31528">
    <property type="entry name" value="4-AMINO-5-HYDROXYMETHYL-2-METHYLPYRIMIDINE PHOSPHATE SYNTHASE THI11-RELATED"/>
    <property type="match status" value="1"/>
</dbReference>
<dbReference type="InterPro" id="IPR027939">
    <property type="entry name" value="NMT1/THI5"/>
</dbReference>
<sequence length="370" mass="38586">MTIRNRALRRAAAVAVALGLAAGAVACSPTSGNGDGSGSSELTKVRFGLPSVMGANNSPLAVAVAGGYFEQEGLDVEIVNTTSASEGQALMTGKVDIESATPGPILQLQESGQEFVMVYNYLRAPTGSIAVLEDSPIASLEDFAGTTIGADALGSGNILLTDGILASVDLAPGRDYEHLAVGVGAQAIHALESGRVDALELWDTEYAAIEANGVPLRTFSSDSAEQLFSTTYMTSRTYADAHGDTIERFGRAMAQASLFTATNPEAALTMMYGAFPETRIAGTAEEEQLASDTIALQARLGILTAGDPATEGTWGAYSPEAVAEWVSFAQNSGVISTPLDAETLFTNEFSEAYNDFDDAEVIAEAEQWKP</sequence>
<feature type="domain" description="Solute-binding protein family 3/N-terminal" evidence="2">
    <location>
        <begin position="44"/>
        <end position="264"/>
    </location>
</feature>
<proteinExistence type="predicted"/>
<reference evidence="3 4" key="1">
    <citation type="submission" date="2022-04" db="EMBL/GenBank/DDBJ databases">
        <title>Leucobacter sp. isolated from rhizosphere of onion.</title>
        <authorList>
            <person name="Won M."/>
            <person name="Lee C.-M."/>
            <person name="Woen H.-Y."/>
            <person name="Kwon S.-W."/>
        </authorList>
    </citation>
    <scope>NUCLEOTIDE SEQUENCE [LARGE SCALE GENOMIC DNA]</scope>
    <source>
        <strain evidence="3 4">H25R-14</strain>
    </source>
</reference>
<dbReference type="InterPro" id="IPR001638">
    <property type="entry name" value="Solute-binding_3/MltF_N"/>
</dbReference>
<dbReference type="InterPro" id="IPR015168">
    <property type="entry name" value="SsuA/THI5"/>
</dbReference>
<dbReference type="RefSeq" id="WP_244684619.1">
    <property type="nucleotide sequence ID" value="NZ_CP095043.1"/>
</dbReference>
<evidence type="ECO:0000313" key="4">
    <source>
        <dbReference type="Proteomes" id="UP000831775"/>
    </source>
</evidence>
<keyword evidence="4" id="KW-1185">Reference proteome</keyword>